<evidence type="ECO:0000256" key="2">
    <source>
        <dbReference type="ARBA" id="ARBA00007732"/>
    </source>
</evidence>
<proteinExistence type="inferred from homology"/>
<feature type="region of interest" description="Disordered" evidence="7">
    <location>
        <begin position="1"/>
        <end position="159"/>
    </location>
</feature>
<evidence type="ECO:0000259" key="8">
    <source>
        <dbReference type="PROSITE" id="PS50048"/>
    </source>
</evidence>
<keyword evidence="6" id="KW-0472">Membrane</keyword>
<dbReference type="PROSITE" id="PS50048">
    <property type="entry name" value="ZN2_CY6_FUNGAL_2"/>
    <property type="match status" value="1"/>
</dbReference>
<protein>
    <recommendedName>
        <fullName evidence="4">Ras modification protein ERF4</fullName>
    </recommendedName>
</protein>
<accession>A0AAV5GIA2</accession>
<dbReference type="SMART" id="SM00066">
    <property type="entry name" value="GAL4"/>
    <property type="match status" value="1"/>
</dbReference>
<keyword evidence="10" id="KW-1185">Reference proteome</keyword>
<feature type="compositionally biased region" description="Low complexity" evidence="7">
    <location>
        <begin position="1112"/>
        <end position="1126"/>
    </location>
</feature>
<evidence type="ECO:0000313" key="9">
    <source>
        <dbReference type="EMBL" id="GJN89669.1"/>
    </source>
</evidence>
<comment type="subcellular location">
    <subcellularLocation>
        <location evidence="1">Endoplasmic reticulum membrane</location>
        <topology evidence="1">Peripheral membrane protein</topology>
    </subcellularLocation>
</comment>
<sequence>MLPTTAKAIANDVLSRAESRSPEPRPPLGRTTSRTSSIRRKPVPVYSDDQQETKELAAEGRARAGSGTGLGPELTREGATTASARTAPAEPDGGAPADASIHTSPSSFSAHAFPPATIQRTRSTSSSQFPYRPTSSVTTEVARPPIARHPSESSQHQTTELAYEPVQLQHTAADIPLTTLALPSAAGLNGRASLRSQRSSIGAESVFRTAPKGVIGKTKPREVIRVERDYEAGETPQFFSGWIWELEGRISPTEYQNTLNELNATLASAHDPVRSCFDNCLAILTLYLSPLVLTSHYQREMVRFDRILERANRQLYNPVGLNLLSPRKNAYLFADEGGAEDGDEPEEDDRETGAGTGRKGSQSKRGHVGDKVDKDGNPKKKRKQLVACDSCRLRRVKCDKAEMAGGACTECSRKSITCTDTYVKNKPKVVRGGKLIAQAKLLYGDNATPGPSGSTAAVTPGDHDGESSDEVRRASFSAPPVDHSPSRPAPRQYSTYLPQDLSEHLVRHFFDVFQPQCPLVDTPQFIRAWEAAGRVVENLSPANEVLALVIQAWAARLTDHPHVVGQGAPSLQELRTGEGRDFTAVGNRRDEFARQALQRALDAVDRRGALRLASAAGCAALTLLEFLVDWSDADRRSTCGRYLLAAASEHLRNLQLDLCDDPSEPLLRPEQVSNGTLLWVLYTRDAIAALFSGRFCSLTDDDLSTFSALLTGSLTADVLVYISSDDPNLLSGLAVAAIFRYCNAIIRDTVTRLTGPLARRNRLTEQTMREIWSQVDESARYALIFRSSVQRASFSANSPNTDVWFRDLIAMRSQHTLGIHRSLAARLRDEEHKAATQSEGDPEYLDLLRRLKAQADERLFRVAQEYTALLHGYRGNLLFSATVTAEHSSYFLAQLVEMPAWEQGGPSDYPWARKLEEVTHCIDVMKIAGWAWTGYDAHIEGARQSLARQGSQLRPAANPPTTLLPPISTAYHPPIVSTHFPHNKFVGVAHQPPQPRPSGLPDLAPIGGAGLTVPPPMHGHHRLAPAPHGVYTPISPATPLTPQSLPGLAPPLSASQTPATFLPSPLSSSSELRQTLAHPQQQSYAPDGVAQPHQQLPDVRRHLLPAISAYRGGAADGHSPASSASSTHPNGQ</sequence>
<feature type="region of interest" description="Disordered" evidence="7">
    <location>
        <begin position="444"/>
        <end position="494"/>
    </location>
</feature>
<dbReference type="GO" id="GO:0005789">
    <property type="term" value="C:endoplasmic reticulum membrane"/>
    <property type="evidence" value="ECO:0007669"/>
    <property type="project" value="UniProtKB-SubCell"/>
</dbReference>
<dbReference type="InterPro" id="IPR001138">
    <property type="entry name" value="Zn2Cys6_DnaBD"/>
</dbReference>
<dbReference type="Pfam" id="PF00172">
    <property type="entry name" value="Zn_clus"/>
    <property type="match status" value="1"/>
</dbReference>
<feature type="compositionally biased region" description="Basic and acidic residues" evidence="7">
    <location>
        <begin position="461"/>
        <end position="473"/>
    </location>
</feature>
<organism evidence="9 10">
    <name type="scientific">Rhodotorula paludigena</name>
    <dbReference type="NCBI Taxonomy" id="86838"/>
    <lineage>
        <taxon>Eukaryota</taxon>
        <taxon>Fungi</taxon>
        <taxon>Dikarya</taxon>
        <taxon>Basidiomycota</taxon>
        <taxon>Pucciniomycotina</taxon>
        <taxon>Microbotryomycetes</taxon>
        <taxon>Sporidiobolales</taxon>
        <taxon>Sporidiobolaceae</taxon>
        <taxon>Rhodotorula</taxon>
    </lineage>
</organism>
<feature type="region of interest" description="Disordered" evidence="7">
    <location>
        <begin position="989"/>
        <end position="1099"/>
    </location>
</feature>
<name>A0AAV5GIA2_9BASI</name>
<dbReference type="PROSITE" id="PS00463">
    <property type="entry name" value="ZN2_CY6_FUNGAL_1"/>
    <property type="match status" value="1"/>
</dbReference>
<dbReference type="InterPro" id="IPR051371">
    <property type="entry name" value="Ras_palmitoyltransferase"/>
</dbReference>
<dbReference type="Proteomes" id="UP001342314">
    <property type="component" value="Unassembled WGS sequence"/>
</dbReference>
<feature type="compositionally biased region" description="Basic and acidic residues" evidence="7">
    <location>
        <begin position="367"/>
        <end position="378"/>
    </location>
</feature>
<comment type="similarity">
    <text evidence="2">Belongs to the ERF4 family.</text>
</comment>
<feature type="region of interest" description="Disordered" evidence="7">
    <location>
        <begin position="335"/>
        <end position="379"/>
    </location>
</feature>
<dbReference type="SUPFAM" id="SSF57701">
    <property type="entry name" value="Zn2/Cys6 DNA-binding domain"/>
    <property type="match status" value="1"/>
</dbReference>
<dbReference type="GO" id="GO:0031211">
    <property type="term" value="C:endoplasmic reticulum palmitoyltransferase complex"/>
    <property type="evidence" value="ECO:0007669"/>
    <property type="project" value="TreeGrafter"/>
</dbReference>
<dbReference type="CDD" id="cd12148">
    <property type="entry name" value="fungal_TF_MHR"/>
    <property type="match status" value="1"/>
</dbReference>
<dbReference type="EMBL" id="BQKY01000005">
    <property type="protein sequence ID" value="GJN89669.1"/>
    <property type="molecule type" value="Genomic_DNA"/>
</dbReference>
<feature type="region of interest" description="Disordered" evidence="7">
    <location>
        <begin position="1111"/>
        <end position="1132"/>
    </location>
</feature>
<evidence type="ECO:0000256" key="6">
    <source>
        <dbReference type="ARBA" id="ARBA00023136"/>
    </source>
</evidence>
<dbReference type="AlphaFoldDB" id="A0AAV5GIA2"/>
<dbReference type="GO" id="GO:0000981">
    <property type="term" value="F:DNA-binding transcription factor activity, RNA polymerase II-specific"/>
    <property type="evidence" value="ECO:0007669"/>
    <property type="project" value="InterPro"/>
</dbReference>
<dbReference type="GO" id="GO:0008270">
    <property type="term" value="F:zinc ion binding"/>
    <property type="evidence" value="ECO:0007669"/>
    <property type="project" value="InterPro"/>
</dbReference>
<dbReference type="PANTHER" id="PTHR13254">
    <property type="entry name" value="GOLGI AUTOANTIGEN, GOLGIN SUBFAMILY A, 7"/>
    <property type="match status" value="1"/>
</dbReference>
<feature type="compositionally biased region" description="Low complexity" evidence="7">
    <location>
        <begin position="87"/>
        <end position="128"/>
    </location>
</feature>
<dbReference type="Pfam" id="PF10256">
    <property type="entry name" value="Erf4"/>
    <property type="match status" value="1"/>
</dbReference>
<evidence type="ECO:0000256" key="4">
    <source>
        <dbReference type="ARBA" id="ARBA00018463"/>
    </source>
</evidence>
<comment type="caution">
    <text evidence="9">The sequence shown here is derived from an EMBL/GenBank/DDBJ whole genome shotgun (WGS) entry which is preliminary data.</text>
</comment>
<feature type="compositionally biased region" description="Basic and acidic residues" evidence="7">
    <location>
        <begin position="51"/>
        <end position="62"/>
    </location>
</feature>
<dbReference type="Gene3D" id="4.10.240.10">
    <property type="entry name" value="Zn(2)-C6 fungal-type DNA-binding domain"/>
    <property type="match status" value="1"/>
</dbReference>
<gene>
    <name evidence="9" type="ORF">Rhopal_002656-T1</name>
</gene>
<keyword evidence="5" id="KW-0256">Endoplasmic reticulum</keyword>
<dbReference type="InterPro" id="IPR036864">
    <property type="entry name" value="Zn2-C6_fun-type_DNA-bd_sf"/>
</dbReference>
<reference evidence="9 10" key="1">
    <citation type="submission" date="2021-12" db="EMBL/GenBank/DDBJ databases">
        <title>High titer production of polyol ester of fatty acids by Rhodotorula paludigena BS15 towards product separation-free biomass refinery.</title>
        <authorList>
            <person name="Mano J."/>
            <person name="Ono H."/>
            <person name="Tanaka T."/>
            <person name="Naito K."/>
            <person name="Sushida H."/>
            <person name="Ike M."/>
            <person name="Tokuyasu K."/>
            <person name="Kitaoka M."/>
        </authorList>
    </citation>
    <scope>NUCLEOTIDE SEQUENCE [LARGE SCALE GENOMIC DNA]</scope>
    <source>
        <strain evidence="9 10">BS15</strain>
    </source>
</reference>
<evidence type="ECO:0000256" key="5">
    <source>
        <dbReference type="ARBA" id="ARBA00022824"/>
    </source>
</evidence>
<evidence type="ECO:0000256" key="7">
    <source>
        <dbReference type="SAM" id="MobiDB-lite"/>
    </source>
</evidence>
<feature type="compositionally biased region" description="Polar residues" evidence="7">
    <location>
        <begin position="1071"/>
        <end position="1084"/>
    </location>
</feature>
<evidence type="ECO:0000256" key="1">
    <source>
        <dbReference type="ARBA" id="ARBA00004406"/>
    </source>
</evidence>
<dbReference type="InterPro" id="IPR019383">
    <property type="entry name" value="Golgin_A_7/ERF4"/>
</dbReference>
<dbReference type="GO" id="GO:0006612">
    <property type="term" value="P:protein targeting to membrane"/>
    <property type="evidence" value="ECO:0007669"/>
    <property type="project" value="TreeGrafter"/>
</dbReference>
<dbReference type="PANTHER" id="PTHR13254:SF0">
    <property type="entry name" value="GOLGIN SUBFAMILY A MEMBER 7_ERF4 DOMAIN-CONTAINING PROTEIN"/>
    <property type="match status" value="1"/>
</dbReference>
<evidence type="ECO:0000313" key="10">
    <source>
        <dbReference type="Proteomes" id="UP001342314"/>
    </source>
</evidence>
<comment type="subunit">
    <text evidence="3">Interacts with ERF2.</text>
</comment>
<feature type="domain" description="Zn(2)-C6 fungal-type" evidence="8">
    <location>
        <begin position="387"/>
        <end position="420"/>
    </location>
</feature>
<feature type="compositionally biased region" description="Acidic residues" evidence="7">
    <location>
        <begin position="337"/>
        <end position="350"/>
    </location>
</feature>
<dbReference type="CDD" id="cd00067">
    <property type="entry name" value="GAL4"/>
    <property type="match status" value="1"/>
</dbReference>
<evidence type="ECO:0000256" key="3">
    <source>
        <dbReference type="ARBA" id="ARBA00011396"/>
    </source>
</evidence>